<comment type="caution">
    <text evidence="2">The sequence shown here is derived from an EMBL/GenBank/DDBJ whole genome shotgun (WGS) entry which is preliminary data.</text>
</comment>
<dbReference type="EMBL" id="JAINUG010000065">
    <property type="protein sequence ID" value="KAJ8402143.1"/>
    <property type="molecule type" value="Genomic_DNA"/>
</dbReference>
<feature type="compositionally biased region" description="Basic residues" evidence="1">
    <location>
        <begin position="93"/>
        <end position="102"/>
    </location>
</feature>
<dbReference type="AlphaFoldDB" id="A0AAD7SGN3"/>
<evidence type="ECO:0000256" key="1">
    <source>
        <dbReference type="SAM" id="MobiDB-lite"/>
    </source>
</evidence>
<feature type="region of interest" description="Disordered" evidence="1">
    <location>
        <begin position="72"/>
        <end position="102"/>
    </location>
</feature>
<keyword evidence="3" id="KW-1185">Reference proteome</keyword>
<proteinExistence type="predicted"/>
<dbReference type="Proteomes" id="UP001221898">
    <property type="component" value="Unassembled WGS sequence"/>
</dbReference>
<protein>
    <submittedName>
        <fullName evidence="2">Uncharacterized protein</fullName>
    </submittedName>
</protein>
<name>A0AAD7SGN3_9TELE</name>
<evidence type="ECO:0000313" key="3">
    <source>
        <dbReference type="Proteomes" id="UP001221898"/>
    </source>
</evidence>
<organism evidence="2 3">
    <name type="scientific">Aldrovandia affinis</name>
    <dbReference type="NCBI Taxonomy" id="143900"/>
    <lineage>
        <taxon>Eukaryota</taxon>
        <taxon>Metazoa</taxon>
        <taxon>Chordata</taxon>
        <taxon>Craniata</taxon>
        <taxon>Vertebrata</taxon>
        <taxon>Euteleostomi</taxon>
        <taxon>Actinopterygii</taxon>
        <taxon>Neopterygii</taxon>
        <taxon>Teleostei</taxon>
        <taxon>Notacanthiformes</taxon>
        <taxon>Halosauridae</taxon>
        <taxon>Aldrovandia</taxon>
    </lineage>
</organism>
<reference evidence="2" key="1">
    <citation type="journal article" date="2023" name="Science">
        <title>Genome structures resolve the early diversification of teleost fishes.</title>
        <authorList>
            <person name="Parey E."/>
            <person name="Louis A."/>
            <person name="Montfort J."/>
            <person name="Bouchez O."/>
            <person name="Roques C."/>
            <person name="Iampietro C."/>
            <person name="Lluch J."/>
            <person name="Castinel A."/>
            <person name="Donnadieu C."/>
            <person name="Desvignes T."/>
            <person name="Floi Bucao C."/>
            <person name="Jouanno E."/>
            <person name="Wen M."/>
            <person name="Mejri S."/>
            <person name="Dirks R."/>
            <person name="Jansen H."/>
            <person name="Henkel C."/>
            <person name="Chen W.J."/>
            <person name="Zahm M."/>
            <person name="Cabau C."/>
            <person name="Klopp C."/>
            <person name="Thompson A.W."/>
            <person name="Robinson-Rechavi M."/>
            <person name="Braasch I."/>
            <person name="Lecointre G."/>
            <person name="Bobe J."/>
            <person name="Postlethwait J.H."/>
            <person name="Berthelot C."/>
            <person name="Roest Crollius H."/>
            <person name="Guiguen Y."/>
        </authorList>
    </citation>
    <scope>NUCLEOTIDE SEQUENCE</scope>
    <source>
        <strain evidence="2">NC1722</strain>
    </source>
</reference>
<gene>
    <name evidence="2" type="ORF">AAFF_G00370080</name>
</gene>
<sequence length="102" mass="11488">MPRSRLYRKPQRRRRCARPSWLKQSAPVVPSYYSTSPAALAGPVAIEKAAFQGWCLRLKTEDESLTRRKRLMTPLSETGKGRSHGLLITKSGVHSHHTSCDS</sequence>
<accession>A0AAD7SGN3</accession>
<evidence type="ECO:0000313" key="2">
    <source>
        <dbReference type="EMBL" id="KAJ8402143.1"/>
    </source>
</evidence>